<evidence type="ECO:0000256" key="2">
    <source>
        <dbReference type="SAM" id="Phobius"/>
    </source>
</evidence>
<dbReference type="EMBL" id="GEEE01009730">
    <property type="protein sequence ID" value="JAP53495.1"/>
    <property type="molecule type" value="Transcribed_RNA"/>
</dbReference>
<evidence type="ECO:0000313" key="3">
    <source>
        <dbReference type="EMBL" id="JAP53495.1"/>
    </source>
</evidence>
<keyword evidence="2" id="KW-0472">Membrane</keyword>
<accession>A0A0X3PNL5</accession>
<evidence type="ECO:0000256" key="1">
    <source>
        <dbReference type="SAM" id="MobiDB-lite"/>
    </source>
</evidence>
<sequence>MADIVQFLPNYAVCAGIITAVVLVLSFILCRCLTGKPSVSLAQKSKLKKGKEKKKPEGVQAANKPPSSPKSQPLQSSAEPKIQPTAAPPIQSAAPVATPNKNRKGNSKVEQAARASEEVEVLAMEEDEWVTVKHGKSTHGPQPVDTSTKTNQKPKQAKPESKESTPKETKNSHKAKKSAQPKPQRSSDEELPVTNVPNPPKPVVLEPAEEPWQDIPSAKRKKAKS</sequence>
<feature type="compositionally biased region" description="Polar residues" evidence="1">
    <location>
        <begin position="144"/>
        <end position="154"/>
    </location>
</feature>
<keyword evidence="2" id="KW-1133">Transmembrane helix</keyword>
<protein>
    <submittedName>
        <fullName evidence="3">Uncharacterized protein</fullName>
    </submittedName>
</protein>
<dbReference type="AlphaFoldDB" id="A0A0X3PNL5"/>
<keyword evidence="2" id="KW-0812">Transmembrane</keyword>
<feature type="compositionally biased region" description="Acidic residues" evidence="1">
    <location>
        <begin position="118"/>
        <end position="129"/>
    </location>
</feature>
<name>A0A0X3PNL5_SCHSO</name>
<feature type="region of interest" description="Disordered" evidence="1">
    <location>
        <begin position="43"/>
        <end position="225"/>
    </location>
</feature>
<feature type="transmembrane region" description="Helical" evidence="2">
    <location>
        <begin position="7"/>
        <end position="29"/>
    </location>
</feature>
<gene>
    <name evidence="3" type="ORF">TR94048</name>
</gene>
<proteinExistence type="predicted"/>
<reference evidence="3" key="1">
    <citation type="submission" date="2016-01" db="EMBL/GenBank/DDBJ databases">
        <title>Reference transcriptome for the parasite Schistocephalus solidus: insights into the molecular evolution of parasitism.</title>
        <authorList>
            <person name="Hebert F.O."/>
            <person name="Grambauer S."/>
            <person name="Barber I."/>
            <person name="Landry C.R."/>
            <person name="Aubin-Horth N."/>
        </authorList>
    </citation>
    <scope>NUCLEOTIDE SEQUENCE</scope>
</reference>
<feature type="compositionally biased region" description="Basic and acidic residues" evidence="1">
    <location>
        <begin position="157"/>
        <end position="171"/>
    </location>
</feature>
<organism evidence="3">
    <name type="scientific">Schistocephalus solidus</name>
    <name type="common">Tapeworm</name>
    <dbReference type="NCBI Taxonomy" id="70667"/>
    <lineage>
        <taxon>Eukaryota</taxon>
        <taxon>Metazoa</taxon>
        <taxon>Spiralia</taxon>
        <taxon>Lophotrochozoa</taxon>
        <taxon>Platyhelminthes</taxon>
        <taxon>Cestoda</taxon>
        <taxon>Eucestoda</taxon>
        <taxon>Diphyllobothriidea</taxon>
        <taxon>Diphyllobothriidae</taxon>
        <taxon>Schistocephalus</taxon>
    </lineage>
</organism>